<reference evidence="2 3" key="1">
    <citation type="submission" date="2017-03" db="EMBL/GenBank/DDBJ databases">
        <title>Genome sequence of Clostridium thermoalcaliphilum DSM 7309.</title>
        <authorList>
            <person name="Poehlein A."/>
            <person name="Daniel R."/>
        </authorList>
    </citation>
    <scope>NUCLEOTIDE SEQUENCE [LARGE SCALE GENOMIC DNA]</scope>
    <source>
        <strain evidence="2 3">DSM 7309</strain>
    </source>
</reference>
<accession>A0A1V4I6B5</accession>
<keyword evidence="3" id="KW-1185">Reference proteome</keyword>
<gene>
    <name evidence="2" type="ORF">CLOTH_12670</name>
</gene>
<organism evidence="2 3">
    <name type="scientific">Alkalithermobacter paradoxus</name>
    <dbReference type="NCBI Taxonomy" id="29349"/>
    <lineage>
        <taxon>Bacteria</taxon>
        <taxon>Bacillati</taxon>
        <taxon>Bacillota</taxon>
        <taxon>Clostridia</taxon>
        <taxon>Peptostreptococcales</taxon>
        <taxon>Tepidibacteraceae</taxon>
        <taxon>Alkalithermobacter</taxon>
    </lineage>
</organism>
<dbReference type="InterPro" id="IPR038461">
    <property type="entry name" value="Schlafen_AlbA_2_dom_sf"/>
</dbReference>
<dbReference type="STRING" id="29349.CLOTH_12670"/>
<name>A0A1V4I6B5_9FIRM</name>
<dbReference type="Pfam" id="PF04326">
    <property type="entry name" value="SLFN_AlbA_2"/>
    <property type="match status" value="1"/>
</dbReference>
<dbReference type="OrthoDB" id="320597at2"/>
<evidence type="ECO:0000313" key="2">
    <source>
        <dbReference type="EMBL" id="OPJ55511.1"/>
    </source>
</evidence>
<dbReference type="Proteomes" id="UP000190140">
    <property type="component" value="Unassembled WGS sequence"/>
</dbReference>
<dbReference type="RefSeq" id="WP_079412252.1">
    <property type="nucleotide sequence ID" value="NZ_MZGW01000004.1"/>
</dbReference>
<evidence type="ECO:0000313" key="3">
    <source>
        <dbReference type="Proteomes" id="UP000190140"/>
    </source>
</evidence>
<dbReference type="InterPro" id="IPR007421">
    <property type="entry name" value="Schlafen_AlbA_2_dom"/>
</dbReference>
<proteinExistence type="predicted"/>
<dbReference type="GO" id="GO:0003824">
    <property type="term" value="F:catalytic activity"/>
    <property type="evidence" value="ECO:0007669"/>
    <property type="project" value="InterPro"/>
</dbReference>
<dbReference type="AlphaFoldDB" id="A0A1V4I6B5"/>
<dbReference type="Gene3D" id="3.30.950.30">
    <property type="entry name" value="Schlafen, AAA domain"/>
    <property type="match status" value="1"/>
</dbReference>
<feature type="domain" description="PLD phosphodiesterase" evidence="1">
    <location>
        <begin position="323"/>
        <end position="343"/>
    </location>
</feature>
<dbReference type="PANTHER" id="PTHR30595:SF6">
    <property type="entry name" value="SCHLAFEN ALBA-2 DOMAIN-CONTAINING PROTEIN"/>
    <property type="match status" value="1"/>
</dbReference>
<dbReference type="EMBL" id="MZGW01000004">
    <property type="protein sequence ID" value="OPJ55511.1"/>
    <property type="molecule type" value="Genomic_DNA"/>
</dbReference>
<protein>
    <submittedName>
        <fullName evidence="2">Divergent AAA domain protein</fullName>
    </submittedName>
</protein>
<dbReference type="Gene3D" id="3.30.565.60">
    <property type="match status" value="1"/>
</dbReference>
<dbReference type="PANTHER" id="PTHR30595">
    <property type="entry name" value="GLPR-RELATED TRANSCRIPTIONAL REPRESSOR"/>
    <property type="match status" value="1"/>
</dbReference>
<sequence>MYRYKIESLLKQNEGPKLDYKLKLSVDTEGEKKEIAKDIAAIANTNGGRGYIIFGIEDKSKEVVGVERNDHIEEQIQQIISNRIDPPVPIRMEYIEHKNKTLGILTIFKSKHRPHQIRQNGTFYIRRGSTTDVARRYEVANMFKESAILTSEMVPIYNGRVDEIDEKLIYKYCNKINIKEEISLQLLENLGICVKTEESKYHPTLGGILVFGKYPQKHILGASIRVNNNINKDNVIRVFQGNIIYMLDEVEEYIKYILANYNYPIDGLFECIRNSLVHRDYLDLNREILIYIGTDKVEISNPGTLTHGDTINSILKERNPSRRNNWIHQRLLIIDDKMRFLGSGMGLDKIKKSFEGEGNVRFFNVYNRNLFRVVLPGIKKS</sequence>
<dbReference type="Pfam" id="PF13749">
    <property type="entry name" value="HATPase_c_4"/>
    <property type="match status" value="1"/>
</dbReference>
<dbReference type="InterPro" id="IPR001736">
    <property type="entry name" value="PLipase_D/transphosphatidylase"/>
</dbReference>
<evidence type="ECO:0000259" key="1">
    <source>
        <dbReference type="PROSITE" id="PS50035"/>
    </source>
</evidence>
<dbReference type="GO" id="GO:0006793">
    <property type="term" value="P:phosphorus metabolic process"/>
    <property type="evidence" value="ECO:0007669"/>
    <property type="project" value="UniProtKB-ARBA"/>
</dbReference>
<dbReference type="InterPro" id="IPR038475">
    <property type="entry name" value="RecG_C_sf"/>
</dbReference>
<comment type="caution">
    <text evidence="2">The sequence shown here is derived from an EMBL/GenBank/DDBJ whole genome shotgun (WGS) entry which is preliminary data.</text>
</comment>
<dbReference type="PROSITE" id="PS50035">
    <property type="entry name" value="PLD"/>
    <property type="match status" value="1"/>
</dbReference>